<sequence length="58" mass="6952">MGIKKKYEPEDDSQLLVDEEVASIFEHAGCLEFLKKFLRHNDKLLREFVINLEQFRIK</sequence>
<dbReference type="AlphaFoldDB" id="A0AA38L127"/>
<dbReference type="Proteomes" id="UP000824469">
    <property type="component" value="Unassembled WGS sequence"/>
</dbReference>
<feature type="non-terminal residue" evidence="1">
    <location>
        <position position="58"/>
    </location>
</feature>
<dbReference type="EMBL" id="JAHRHJ020000006">
    <property type="protein sequence ID" value="KAH9311779.1"/>
    <property type="molecule type" value="Genomic_DNA"/>
</dbReference>
<evidence type="ECO:0000313" key="1">
    <source>
        <dbReference type="EMBL" id="KAH9311779.1"/>
    </source>
</evidence>
<accession>A0AA38L127</accession>
<keyword evidence="2" id="KW-1185">Reference proteome</keyword>
<proteinExistence type="predicted"/>
<protein>
    <submittedName>
        <fullName evidence="1">Uncharacterized protein</fullName>
    </submittedName>
</protein>
<name>A0AA38L127_TAXCH</name>
<gene>
    <name evidence="1" type="ORF">KI387_026814</name>
</gene>
<evidence type="ECO:0000313" key="2">
    <source>
        <dbReference type="Proteomes" id="UP000824469"/>
    </source>
</evidence>
<reference evidence="1 2" key="1">
    <citation type="journal article" date="2021" name="Nat. Plants">
        <title>The Taxus genome provides insights into paclitaxel biosynthesis.</title>
        <authorList>
            <person name="Xiong X."/>
            <person name="Gou J."/>
            <person name="Liao Q."/>
            <person name="Li Y."/>
            <person name="Zhou Q."/>
            <person name="Bi G."/>
            <person name="Li C."/>
            <person name="Du R."/>
            <person name="Wang X."/>
            <person name="Sun T."/>
            <person name="Guo L."/>
            <person name="Liang H."/>
            <person name="Lu P."/>
            <person name="Wu Y."/>
            <person name="Zhang Z."/>
            <person name="Ro D.K."/>
            <person name="Shang Y."/>
            <person name="Huang S."/>
            <person name="Yan J."/>
        </authorList>
    </citation>
    <scope>NUCLEOTIDE SEQUENCE [LARGE SCALE GENOMIC DNA]</scope>
    <source>
        <strain evidence="1">Ta-2019</strain>
    </source>
</reference>
<organism evidence="1 2">
    <name type="scientific">Taxus chinensis</name>
    <name type="common">Chinese yew</name>
    <name type="synonym">Taxus wallichiana var. chinensis</name>
    <dbReference type="NCBI Taxonomy" id="29808"/>
    <lineage>
        <taxon>Eukaryota</taxon>
        <taxon>Viridiplantae</taxon>
        <taxon>Streptophyta</taxon>
        <taxon>Embryophyta</taxon>
        <taxon>Tracheophyta</taxon>
        <taxon>Spermatophyta</taxon>
        <taxon>Pinopsida</taxon>
        <taxon>Pinidae</taxon>
        <taxon>Conifers II</taxon>
        <taxon>Cupressales</taxon>
        <taxon>Taxaceae</taxon>
        <taxon>Taxus</taxon>
    </lineage>
</organism>
<comment type="caution">
    <text evidence="1">The sequence shown here is derived from an EMBL/GenBank/DDBJ whole genome shotgun (WGS) entry which is preliminary data.</text>
</comment>